<comment type="caution">
    <text evidence="2">The sequence shown here is derived from an EMBL/GenBank/DDBJ whole genome shotgun (WGS) entry which is preliminary data.</text>
</comment>
<feature type="compositionally biased region" description="Low complexity" evidence="1">
    <location>
        <begin position="197"/>
        <end position="216"/>
    </location>
</feature>
<dbReference type="AlphaFoldDB" id="A0A267GXC5"/>
<evidence type="ECO:0000313" key="3">
    <source>
        <dbReference type="Proteomes" id="UP000215902"/>
    </source>
</evidence>
<accession>A0A267GXC5</accession>
<protein>
    <submittedName>
        <fullName evidence="2">Uncharacterized protein</fullName>
    </submittedName>
</protein>
<feature type="region of interest" description="Disordered" evidence="1">
    <location>
        <begin position="48"/>
        <end position="238"/>
    </location>
</feature>
<sequence>MHHSRPPKRADRSSSDERERRRPRPAFCSAYQGPAIGAAAGQIEGAPRLAAAPRVHPRLRLGLQDRGRSQTPRPGHRSPPPERQDPAPARTRRPRRRRGRRAVAPAQEVIDLTRDSPPQVRRLRDPGPSSDGPATRHLQANSPAVLRTKFLKQAPNDLPQPAISGMPRVSSPAVLSERRPSAADPTAGERLEDLDSSSDSIRPAPEASEPPSETAAVTAEPTLTPANRSPPPVDMATQTSEADIWSDDEATYSWSQLAAELQQALPVAPPPSPAVPPPVENAEAQTDTSLDPQEVLPTSATLVQDAAADLAGYLIRAARTGEWPAFDDVFWPFLRAAPDRIRQAVLDMAAEIAAPGLAAAPHPMTARAVARQMAREMAGHPPTVPEALARLGRPAGEDPHGL</sequence>
<feature type="compositionally biased region" description="Basic and acidic residues" evidence="1">
    <location>
        <begin position="8"/>
        <end position="20"/>
    </location>
</feature>
<name>A0A267GXC5_9PLAT</name>
<feature type="region of interest" description="Disordered" evidence="1">
    <location>
        <begin position="378"/>
        <end position="402"/>
    </location>
</feature>
<dbReference type="EMBL" id="NIVC01000130">
    <property type="protein sequence ID" value="PAA89952.1"/>
    <property type="molecule type" value="Genomic_DNA"/>
</dbReference>
<feature type="region of interest" description="Disordered" evidence="1">
    <location>
        <begin position="1"/>
        <end position="33"/>
    </location>
</feature>
<reference evidence="2 3" key="1">
    <citation type="submission" date="2017-06" db="EMBL/GenBank/DDBJ databases">
        <title>A platform for efficient transgenesis in Macrostomum lignano, a flatworm model organism for stem cell research.</title>
        <authorList>
            <person name="Berezikov E."/>
        </authorList>
    </citation>
    <scope>NUCLEOTIDE SEQUENCE [LARGE SCALE GENOMIC DNA]</scope>
    <source>
        <strain evidence="2">DV1</strain>
        <tissue evidence="2">Whole organism</tissue>
    </source>
</reference>
<proteinExistence type="predicted"/>
<feature type="compositionally biased region" description="Basic residues" evidence="1">
    <location>
        <begin position="90"/>
        <end position="101"/>
    </location>
</feature>
<dbReference type="Proteomes" id="UP000215902">
    <property type="component" value="Unassembled WGS sequence"/>
</dbReference>
<gene>
    <name evidence="2" type="ORF">BOX15_Mlig002074g2</name>
</gene>
<feature type="compositionally biased region" description="Basic and acidic residues" evidence="1">
    <location>
        <begin position="176"/>
        <end position="193"/>
    </location>
</feature>
<organism evidence="2 3">
    <name type="scientific">Macrostomum lignano</name>
    <dbReference type="NCBI Taxonomy" id="282301"/>
    <lineage>
        <taxon>Eukaryota</taxon>
        <taxon>Metazoa</taxon>
        <taxon>Spiralia</taxon>
        <taxon>Lophotrochozoa</taxon>
        <taxon>Platyhelminthes</taxon>
        <taxon>Rhabditophora</taxon>
        <taxon>Macrostomorpha</taxon>
        <taxon>Macrostomida</taxon>
        <taxon>Macrostomidae</taxon>
        <taxon>Macrostomum</taxon>
    </lineage>
</organism>
<evidence type="ECO:0000256" key="1">
    <source>
        <dbReference type="SAM" id="MobiDB-lite"/>
    </source>
</evidence>
<evidence type="ECO:0000313" key="2">
    <source>
        <dbReference type="EMBL" id="PAA89952.1"/>
    </source>
</evidence>
<keyword evidence="3" id="KW-1185">Reference proteome</keyword>